<dbReference type="InterPro" id="IPR003593">
    <property type="entry name" value="AAA+_ATPase"/>
</dbReference>
<dbReference type="Gene3D" id="1.25.40.10">
    <property type="entry name" value="Tetratricopeptide repeat domain"/>
    <property type="match status" value="1"/>
</dbReference>
<keyword evidence="4" id="KW-0802">TPR repeat</keyword>
<dbReference type="InterPro" id="IPR041569">
    <property type="entry name" value="AAA_lid_3"/>
</dbReference>
<dbReference type="FunFam" id="3.40.50.300:FF:001025">
    <property type="entry name" value="ATPase family, AAA domain-containing 2B"/>
    <property type="match status" value="1"/>
</dbReference>
<dbReference type="InterPro" id="IPR011990">
    <property type="entry name" value="TPR-like_helical_dom_sf"/>
</dbReference>
<dbReference type="Pfam" id="PF00004">
    <property type="entry name" value="AAA"/>
    <property type="match status" value="1"/>
</dbReference>
<dbReference type="PANTHER" id="PTHR23077">
    <property type="entry name" value="AAA-FAMILY ATPASE"/>
    <property type="match status" value="1"/>
</dbReference>
<keyword evidence="1 5" id="KW-0547">Nucleotide-binding</keyword>
<keyword evidence="2 5" id="KW-0067">ATP-binding</keyword>
<dbReference type="PROSITE" id="PS50005">
    <property type="entry name" value="TPR"/>
    <property type="match status" value="1"/>
</dbReference>
<proteinExistence type="inferred from homology"/>
<sequence>MDLESLKAALAASPDNVPLLLLVAKAYEDEFELADARAAYDHVLSLEPGNTDAMVRIAHLIDLEGRTSEAVLRVETVTQQAPDCAAAWILLARLQLKEGDGKDARASYDRAVSLDASLENDNLLEKIIRSGGTGKRTAMTSDGQLHEENWQDSGGLEGLDGVAARELELEFKINTDVAFKDVGGMEQVKEDIRMKIIHPLKNPDLFKAYGKKAGGGVLMYGPPGCGKTLLSRATAGEIKANFFSIGLHQVLDMYIGESEHKLHKIFELARKYAPSVLFFDEIDALAADRRDLKGSAGRTLINQFLAELDGAEANNEGVLVLGATNAPWHLDSAFLRPGRFDRLIFVPPPDQVAREEIVKIHSKDKPVVSLDETALAKKTDGFSGADITAVFDHATESKLEEAMKQGKIVPITGKDLVKAAKKVKPSTRKWFESAKNYALYANQSGFYDDVLEFMGLKK</sequence>
<dbReference type="SUPFAM" id="SSF48452">
    <property type="entry name" value="TPR-like"/>
    <property type="match status" value="1"/>
</dbReference>
<evidence type="ECO:0000256" key="1">
    <source>
        <dbReference type="ARBA" id="ARBA00022741"/>
    </source>
</evidence>
<dbReference type="SUPFAM" id="SSF52540">
    <property type="entry name" value="P-loop containing nucleoside triphosphate hydrolases"/>
    <property type="match status" value="1"/>
</dbReference>
<dbReference type="GO" id="GO:0005524">
    <property type="term" value="F:ATP binding"/>
    <property type="evidence" value="ECO:0007669"/>
    <property type="project" value="UniProtKB-KW"/>
</dbReference>
<dbReference type="InterPro" id="IPR050168">
    <property type="entry name" value="AAA_ATPase_domain"/>
</dbReference>
<reference evidence="7" key="1">
    <citation type="submission" date="2021-01" db="EMBL/GenBank/DDBJ databases">
        <title>Modified the classification status of verrucomicrobia.</title>
        <authorList>
            <person name="Feng X."/>
        </authorList>
    </citation>
    <scope>NUCLEOTIDE SEQUENCE</scope>
    <source>
        <strain evidence="7">5K15</strain>
    </source>
</reference>
<dbReference type="SMART" id="SM00382">
    <property type="entry name" value="AAA"/>
    <property type="match status" value="1"/>
</dbReference>
<evidence type="ECO:0000256" key="5">
    <source>
        <dbReference type="RuleBase" id="RU003651"/>
    </source>
</evidence>
<dbReference type="PANTHER" id="PTHR23077:SF171">
    <property type="entry name" value="NUCLEAR VALOSIN-CONTAINING PROTEIN-LIKE"/>
    <property type="match status" value="1"/>
</dbReference>
<evidence type="ECO:0000259" key="6">
    <source>
        <dbReference type="SMART" id="SM00382"/>
    </source>
</evidence>
<dbReference type="GO" id="GO:0016887">
    <property type="term" value="F:ATP hydrolysis activity"/>
    <property type="evidence" value="ECO:0007669"/>
    <property type="project" value="InterPro"/>
</dbReference>
<name>A0AAE2SBT1_9BACT</name>
<comment type="caution">
    <text evidence="7">The sequence shown here is derived from an EMBL/GenBank/DDBJ whole genome shotgun (WGS) entry which is preliminary data.</text>
</comment>
<dbReference type="EMBL" id="JAENIG010000004">
    <property type="protein sequence ID" value="MBK1854854.1"/>
    <property type="molecule type" value="Genomic_DNA"/>
</dbReference>
<feature type="domain" description="AAA+ ATPase" evidence="6">
    <location>
        <begin position="213"/>
        <end position="350"/>
    </location>
</feature>
<accession>A0AAE2SBT1</accession>
<feature type="repeat" description="TPR" evidence="4">
    <location>
        <begin position="85"/>
        <end position="118"/>
    </location>
</feature>
<evidence type="ECO:0000256" key="4">
    <source>
        <dbReference type="PROSITE-ProRule" id="PRU00339"/>
    </source>
</evidence>
<dbReference type="Pfam" id="PF14559">
    <property type="entry name" value="TPR_19"/>
    <property type="match status" value="1"/>
</dbReference>
<dbReference type="InterPro" id="IPR027417">
    <property type="entry name" value="P-loop_NTPase"/>
</dbReference>
<dbReference type="InterPro" id="IPR003959">
    <property type="entry name" value="ATPase_AAA_core"/>
</dbReference>
<dbReference type="InterPro" id="IPR019734">
    <property type="entry name" value="TPR_rpt"/>
</dbReference>
<dbReference type="Gene3D" id="3.40.50.300">
    <property type="entry name" value="P-loop containing nucleotide triphosphate hydrolases"/>
    <property type="match status" value="1"/>
</dbReference>
<dbReference type="Pfam" id="PF17862">
    <property type="entry name" value="AAA_lid_3"/>
    <property type="match status" value="1"/>
</dbReference>
<dbReference type="InterPro" id="IPR003960">
    <property type="entry name" value="ATPase_AAA_CS"/>
</dbReference>
<evidence type="ECO:0000256" key="3">
    <source>
        <dbReference type="ARBA" id="ARBA00023054"/>
    </source>
</evidence>
<gene>
    <name evidence="7" type="ORF">JIN83_07770</name>
</gene>
<organism evidence="7 8">
    <name type="scientific">Oceaniferula flava</name>
    <dbReference type="NCBI Taxonomy" id="2800421"/>
    <lineage>
        <taxon>Bacteria</taxon>
        <taxon>Pseudomonadati</taxon>
        <taxon>Verrucomicrobiota</taxon>
        <taxon>Verrucomicrobiia</taxon>
        <taxon>Verrucomicrobiales</taxon>
        <taxon>Verrucomicrobiaceae</taxon>
        <taxon>Oceaniferula</taxon>
    </lineage>
</organism>
<dbReference type="Gene3D" id="1.10.8.60">
    <property type="match status" value="1"/>
</dbReference>
<dbReference type="SMART" id="SM00028">
    <property type="entry name" value="TPR"/>
    <property type="match status" value="2"/>
</dbReference>
<dbReference type="AlphaFoldDB" id="A0AAE2SBT1"/>
<keyword evidence="8" id="KW-1185">Reference proteome</keyword>
<evidence type="ECO:0000313" key="8">
    <source>
        <dbReference type="Proteomes" id="UP000634206"/>
    </source>
</evidence>
<dbReference type="PROSITE" id="PS00674">
    <property type="entry name" value="AAA"/>
    <property type="match status" value="1"/>
</dbReference>
<evidence type="ECO:0000256" key="2">
    <source>
        <dbReference type="ARBA" id="ARBA00022840"/>
    </source>
</evidence>
<protein>
    <submittedName>
        <fullName evidence="7">AAA family ATPase</fullName>
    </submittedName>
</protein>
<evidence type="ECO:0000313" key="7">
    <source>
        <dbReference type="EMBL" id="MBK1854854.1"/>
    </source>
</evidence>
<comment type="similarity">
    <text evidence="5">Belongs to the AAA ATPase family.</text>
</comment>
<dbReference type="Proteomes" id="UP000634206">
    <property type="component" value="Unassembled WGS sequence"/>
</dbReference>
<keyword evidence="3" id="KW-0175">Coiled coil</keyword>
<dbReference type="RefSeq" id="WP_309489465.1">
    <property type="nucleotide sequence ID" value="NZ_JAENIG010000004.1"/>
</dbReference>